<dbReference type="InterPro" id="IPR002223">
    <property type="entry name" value="Kunitz_BPTI"/>
</dbReference>
<dbReference type="GO" id="GO:0004867">
    <property type="term" value="F:serine-type endopeptidase inhibitor activity"/>
    <property type="evidence" value="ECO:0007669"/>
    <property type="project" value="InterPro"/>
</dbReference>
<organism evidence="3">
    <name type="scientific">Amblyomma americanum</name>
    <name type="common">Lone star tick</name>
    <dbReference type="NCBI Taxonomy" id="6943"/>
    <lineage>
        <taxon>Eukaryota</taxon>
        <taxon>Metazoa</taxon>
        <taxon>Ecdysozoa</taxon>
        <taxon>Arthropoda</taxon>
        <taxon>Chelicerata</taxon>
        <taxon>Arachnida</taxon>
        <taxon>Acari</taxon>
        <taxon>Parasitiformes</taxon>
        <taxon>Ixodida</taxon>
        <taxon>Ixodoidea</taxon>
        <taxon>Ixodidae</taxon>
        <taxon>Amblyomminae</taxon>
        <taxon>Amblyomma</taxon>
    </lineage>
</organism>
<feature type="chain" id="PRO_5002834260" evidence="1">
    <location>
        <begin position="21"/>
        <end position="112"/>
    </location>
</feature>
<dbReference type="PROSITE" id="PS50279">
    <property type="entry name" value="BPTI_KUNITZ_2"/>
    <property type="match status" value="1"/>
</dbReference>
<proteinExistence type="evidence at transcript level"/>
<reference evidence="3" key="1">
    <citation type="journal article" date="2009" name="Insect Mol. Biol.">
        <title>Transcriptome analysis of the salivary glands of the female tick Amblyomma americanum (Acari: Ixodidae).</title>
        <authorList>
            <person name="Aljamali M.N."/>
            <person name="Hern L."/>
            <person name="Kupfer D."/>
            <person name="Downard S."/>
            <person name="So S."/>
            <person name="Roe B.A."/>
            <person name="Sauer J.R."/>
            <person name="Essenberg R.C."/>
        </authorList>
    </citation>
    <scope>NUCLEOTIDE SEQUENCE</scope>
    <source>
        <tissue evidence="3">Salivary gland</tissue>
    </source>
</reference>
<feature type="domain" description="BPTI/Kunitz inhibitor" evidence="2">
    <location>
        <begin position="37"/>
        <end position="96"/>
    </location>
</feature>
<dbReference type="SUPFAM" id="SSF57362">
    <property type="entry name" value="BPTI-like"/>
    <property type="match status" value="1"/>
</dbReference>
<dbReference type="AlphaFoldDB" id="B5M7A9"/>
<protein>
    <submittedName>
        <fullName evidence="3">KUN-2-like protein</fullName>
    </submittedName>
</protein>
<evidence type="ECO:0000259" key="2">
    <source>
        <dbReference type="PROSITE" id="PS50279"/>
    </source>
</evidence>
<dbReference type="InterPro" id="IPR036880">
    <property type="entry name" value="Kunitz_BPTI_sf"/>
</dbReference>
<evidence type="ECO:0000313" key="3">
    <source>
        <dbReference type="EMBL" id="ACG76277.1"/>
    </source>
</evidence>
<name>B5M7A9_AMBAM</name>
<evidence type="ECO:0000256" key="1">
    <source>
        <dbReference type="SAM" id="SignalP"/>
    </source>
</evidence>
<sequence length="112" mass="12553">MNSPALLVVALSVIFMQGSAEREETQAQNPKEKTKDCEAKKTECCVEPTPCPKTNFLAVRWYYDVQQKDCTMFRLEENCPKSDNLFPNCTSCSVHCKGESQQAAQESCDGYA</sequence>
<accession>B5M7A9</accession>
<feature type="signal peptide" evidence="1">
    <location>
        <begin position="1"/>
        <end position="20"/>
    </location>
</feature>
<dbReference type="EMBL" id="EZ000298">
    <property type="protein sequence ID" value="ACG76277.1"/>
    <property type="molecule type" value="mRNA"/>
</dbReference>
<dbReference type="Gene3D" id="4.10.410.10">
    <property type="entry name" value="Pancreatic trypsin inhibitor Kunitz domain"/>
    <property type="match status" value="1"/>
</dbReference>
<keyword evidence="1" id="KW-0732">Signal</keyword>